<evidence type="ECO:0000313" key="1">
    <source>
        <dbReference type="EMBL" id="CAD9483538.1"/>
    </source>
</evidence>
<reference evidence="1" key="1">
    <citation type="submission" date="2021-01" db="EMBL/GenBank/DDBJ databases">
        <authorList>
            <person name="Corre E."/>
            <person name="Pelletier E."/>
            <person name="Niang G."/>
            <person name="Scheremetjew M."/>
            <person name="Finn R."/>
            <person name="Kale V."/>
            <person name="Holt S."/>
            <person name="Cochrane G."/>
            <person name="Meng A."/>
            <person name="Brown T."/>
            <person name="Cohen L."/>
        </authorList>
    </citation>
    <scope>NUCLEOTIDE SEQUENCE</scope>
    <source>
        <strain evidence="1">RCC3387</strain>
    </source>
</reference>
<name>A0A7S2H929_9DINO</name>
<protein>
    <submittedName>
        <fullName evidence="1">Uncharacterized protein</fullName>
    </submittedName>
</protein>
<dbReference type="InterPro" id="IPR021440">
    <property type="entry name" value="DUF3089"/>
</dbReference>
<dbReference type="Pfam" id="PF11288">
    <property type="entry name" value="DUF3089"/>
    <property type="match status" value="1"/>
</dbReference>
<gene>
    <name evidence="1" type="ORF">BRAN1462_LOCUS870</name>
</gene>
<dbReference type="AlphaFoldDB" id="A0A7S2H929"/>
<dbReference type="EMBL" id="HBGW01001313">
    <property type="protein sequence ID" value="CAD9483538.1"/>
    <property type="molecule type" value="Transcribed_RNA"/>
</dbReference>
<sequence length="235" mass="26231">MHLLRLLQEEVETHPQRRERFVHAYLAGFGVPLELFSQTLLHLRPTACADDVGTVSSWRTASWTHPDLHTFRMGAYHAGVGWKRVSGDMLTTSPITWASGPGAAPSRPAQYKGAMWPMPANMDPRDSEAGVLPSGCSLRFGHAAGRTRQALGYRVRELVPVDCGEVTAQADERGYVRVAPFPRDSLFSLTERDWLLYHEVDLALFHNNLQENVGLRVAAWRRATRSRRSRCVGGG</sequence>
<organism evidence="1">
    <name type="scientific">Zooxanthella nutricula</name>
    <dbReference type="NCBI Taxonomy" id="1333877"/>
    <lineage>
        <taxon>Eukaryota</taxon>
        <taxon>Sar</taxon>
        <taxon>Alveolata</taxon>
        <taxon>Dinophyceae</taxon>
        <taxon>Peridiniales</taxon>
        <taxon>Peridiniales incertae sedis</taxon>
        <taxon>Zooxanthella</taxon>
    </lineage>
</organism>
<proteinExistence type="predicted"/>
<accession>A0A7S2H929</accession>